<feature type="transmembrane region" description="Helical" evidence="7">
    <location>
        <begin position="283"/>
        <end position="302"/>
    </location>
</feature>
<feature type="transmembrane region" description="Helical" evidence="7">
    <location>
        <begin position="344"/>
        <end position="367"/>
    </location>
</feature>
<feature type="transmembrane region" description="Helical" evidence="7">
    <location>
        <begin position="308"/>
        <end position="332"/>
    </location>
</feature>
<keyword evidence="5 7" id="KW-1133">Transmembrane helix</keyword>
<dbReference type="InterPro" id="IPR020846">
    <property type="entry name" value="MFS_dom"/>
</dbReference>
<keyword evidence="4 7" id="KW-0812">Transmembrane</keyword>
<keyword evidence="2" id="KW-0813">Transport</keyword>
<feature type="transmembrane region" description="Helical" evidence="7">
    <location>
        <begin position="212"/>
        <end position="238"/>
    </location>
</feature>
<evidence type="ECO:0000259" key="8">
    <source>
        <dbReference type="PROSITE" id="PS50850"/>
    </source>
</evidence>
<evidence type="ECO:0000256" key="2">
    <source>
        <dbReference type="ARBA" id="ARBA00022448"/>
    </source>
</evidence>
<dbReference type="InterPro" id="IPR011701">
    <property type="entry name" value="MFS"/>
</dbReference>
<evidence type="ECO:0000256" key="7">
    <source>
        <dbReference type="SAM" id="Phobius"/>
    </source>
</evidence>
<dbReference type="PROSITE" id="PS00216">
    <property type="entry name" value="SUGAR_TRANSPORT_1"/>
    <property type="match status" value="1"/>
</dbReference>
<gene>
    <name evidence="10" type="ORF">DQ226_12955</name>
    <name evidence="9" type="ORF">QYF62_07520</name>
</gene>
<evidence type="ECO:0000256" key="4">
    <source>
        <dbReference type="ARBA" id="ARBA00022692"/>
    </source>
</evidence>
<dbReference type="PANTHER" id="PTHR23517">
    <property type="entry name" value="RESISTANCE PROTEIN MDTM, PUTATIVE-RELATED-RELATED"/>
    <property type="match status" value="1"/>
</dbReference>
<evidence type="ECO:0000256" key="6">
    <source>
        <dbReference type="ARBA" id="ARBA00023136"/>
    </source>
</evidence>
<dbReference type="GO" id="GO:0005886">
    <property type="term" value="C:plasma membrane"/>
    <property type="evidence" value="ECO:0007669"/>
    <property type="project" value="UniProtKB-SubCell"/>
</dbReference>
<dbReference type="Proteomes" id="UP001172702">
    <property type="component" value="Unassembled WGS sequence"/>
</dbReference>
<feature type="transmembrane region" description="Helical" evidence="7">
    <location>
        <begin position="43"/>
        <end position="65"/>
    </location>
</feature>
<dbReference type="SUPFAM" id="SSF103473">
    <property type="entry name" value="MFS general substrate transporter"/>
    <property type="match status" value="1"/>
</dbReference>
<dbReference type="Gene3D" id="1.20.1250.20">
    <property type="entry name" value="MFS general substrate transporter like domains"/>
    <property type="match status" value="1"/>
</dbReference>
<evidence type="ECO:0000256" key="5">
    <source>
        <dbReference type="ARBA" id="ARBA00022989"/>
    </source>
</evidence>
<name>A0A365P884_9ACTN</name>
<accession>A0A365P884</accession>
<dbReference type="InterPro" id="IPR036259">
    <property type="entry name" value="MFS_trans_sf"/>
</dbReference>
<organism evidence="10 11">
    <name type="scientific">Dietzia maris</name>
    <dbReference type="NCBI Taxonomy" id="37915"/>
    <lineage>
        <taxon>Bacteria</taxon>
        <taxon>Bacillati</taxon>
        <taxon>Actinomycetota</taxon>
        <taxon>Actinomycetes</taxon>
        <taxon>Mycobacteriales</taxon>
        <taxon>Dietziaceae</taxon>
        <taxon>Dietzia</taxon>
    </lineage>
</organism>
<feature type="transmembrane region" description="Helical" evidence="7">
    <location>
        <begin position="250"/>
        <end position="271"/>
    </location>
</feature>
<evidence type="ECO:0000313" key="10">
    <source>
        <dbReference type="EMBL" id="RBA33365.1"/>
    </source>
</evidence>
<evidence type="ECO:0000313" key="11">
    <source>
        <dbReference type="Proteomes" id="UP000252187"/>
    </source>
</evidence>
<feature type="transmembrane region" description="Helical" evidence="7">
    <location>
        <begin position="169"/>
        <end position="191"/>
    </location>
</feature>
<reference evidence="9 12" key="2">
    <citation type="submission" date="2023-07" db="EMBL/GenBank/DDBJ databases">
        <title>Strategy for survival of the halotoleranting strain Dietzia MX2 from the Yakshinskoe mineral salts deposit.</title>
        <authorList>
            <person name="Kharitonova M.A."/>
            <person name="Kupriyanova-Ashina F.G."/>
            <person name="Shakirov T.R."/>
            <person name="Vafina M.S."/>
            <person name="Ilinskaya O.N."/>
        </authorList>
    </citation>
    <scope>NUCLEOTIDE SEQUENCE [LARGE SCALE GENOMIC DNA]</scope>
    <source>
        <strain evidence="9 12">MX2</strain>
    </source>
</reference>
<comment type="subcellular location">
    <subcellularLocation>
        <location evidence="1">Cell membrane</location>
        <topology evidence="1">Multi-pass membrane protein</topology>
    </subcellularLocation>
</comment>
<feature type="transmembrane region" description="Helical" evidence="7">
    <location>
        <begin position="136"/>
        <end position="157"/>
    </location>
</feature>
<dbReference type="PROSITE" id="PS00217">
    <property type="entry name" value="SUGAR_TRANSPORT_2"/>
    <property type="match status" value="1"/>
</dbReference>
<keyword evidence="3" id="KW-1003">Cell membrane</keyword>
<dbReference type="GO" id="GO:0022857">
    <property type="term" value="F:transmembrane transporter activity"/>
    <property type="evidence" value="ECO:0007669"/>
    <property type="project" value="InterPro"/>
</dbReference>
<dbReference type="RefSeq" id="WP_119192999.1">
    <property type="nucleotide sequence ID" value="NZ_JAPWIO010000008.1"/>
</dbReference>
<keyword evidence="6 7" id="KW-0472">Membrane</keyword>
<reference evidence="10 11" key="1">
    <citation type="submission" date="2018-06" db="EMBL/GenBank/DDBJ databases">
        <title>Whole genome sequencing of four bacterial strains from South Shetland trench revealing bio-synthetic gene clusters.</title>
        <authorList>
            <person name="Abdel-Mageed W.M."/>
            <person name="Lehri B."/>
            <person name="Jarmusch S.A."/>
            <person name="Miranda K."/>
            <person name="Goodfellow M."/>
            <person name="Jaspars M."/>
            <person name="Karlyshev A.V."/>
        </authorList>
    </citation>
    <scope>NUCLEOTIDE SEQUENCE [LARGE SCALE GENOMIC DNA]</scope>
    <source>
        <strain evidence="10 11">SST1</strain>
    </source>
</reference>
<feature type="transmembrane region" description="Helical" evidence="7">
    <location>
        <begin position="106"/>
        <end position="124"/>
    </location>
</feature>
<dbReference type="EMBL" id="QNTT01000038">
    <property type="protein sequence ID" value="RBA33365.1"/>
    <property type="molecule type" value="Genomic_DNA"/>
</dbReference>
<dbReference type="AlphaFoldDB" id="A0A365P884"/>
<dbReference type="Pfam" id="PF07690">
    <property type="entry name" value="MFS_1"/>
    <property type="match status" value="1"/>
</dbReference>
<evidence type="ECO:0000313" key="9">
    <source>
        <dbReference type="EMBL" id="MDN4505902.1"/>
    </source>
</evidence>
<protein>
    <submittedName>
        <fullName evidence="10">MFS transporter</fullName>
    </submittedName>
</protein>
<sequence length="410" mass="41104">MHPTPRASWPPFVLMALVVTVALASSATPSPLYVDYQQDWGVGGTAITVVYAVYALAVLVPLLFLGRVSDAIGRRPVILAGLTLLAVSMGMLAAAGSVAWLIAARVIQGLAVGLITGSATAALIELHPTRDSRVGALTSSSTTNFGIAAGVLLAGVVATSSSSPLVHPYLVIGAATVALLIGVATIVPETAGGSGTLRDALRVRPPSVPPQVRSVFALAAVCVIVSWSVGGVFLGLGGAIARDLMGASDYLVTGLVVAALQAAAGVAQLVWNLRSGPSRWRRGVVLGVLALVAGLVFASVSLEARTVVGFIAAAGLTGLGMGLLFLMGNTLVAQSAPQAVRGQVFSALFVVAYISLGVPAVIAAVIAEGIGLIPAYHVLALAVGVIAVGALVAVARPGAGGRARRSGSRD</sequence>
<evidence type="ECO:0000256" key="1">
    <source>
        <dbReference type="ARBA" id="ARBA00004651"/>
    </source>
</evidence>
<feature type="transmembrane region" description="Helical" evidence="7">
    <location>
        <begin position="373"/>
        <end position="395"/>
    </location>
</feature>
<evidence type="ECO:0000313" key="12">
    <source>
        <dbReference type="Proteomes" id="UP001172702"/>
    </source>
</evidence>
<proteinExistence type="predicted"/>
<feature type="domain" description="Major facilitator superfamily (MFS) profile" evidence="8">
    <location>
        <begin position="11"/>
        <end position="398"/>
    </location>
</feature>
<keyword evidence="12" id="KW-1185">Reference proteome</keyword>
<comment type="caution">
    <text evidence="10">The sequence shown here is derived from an EMBL/GenBank/DDBJ whole genome shotgun (WGS) entry which is preliminary data.</text>
</comment>
<dbReference type="PANTHER" id="PTHR23517:SF13">
    <property type="entry name" value="MAJOR FACILITATOR SUPERFAMILY MFS_1"/>
    <property type="match status" value="1"/>
</dbReference>
<dbReference type="InterPro" id="IPR050171">
    <property type="entry name" value="MFS_Transporters"/>
</dbReference>
<dbReference type="EMBL" id="JAUHTB010000007">
    <property type="protein sequence ID" value="MDN4505902.1"/>
    <property type="molecule type" value="Genomic_DNA"/>
</dbReference>
<dbReference type="PROSITE" id="PS50850">
    <property type="entry name" value="MFS"/>
    <property type="match status" value="1"/>
</dbReference>
<evidence type="ECO:0000256" key="3">
    <source>
        <dbReference type="ARBA" id="ARBA00022475"/>
    </source>
</evidence>
<dbReference type="InterPro" id="IPR005829">
    <property type="entry name" value="Sugar_transporter_CS"/>
</dbReference>
<dbReference type="Proteomes" id="UP000252187">
    <property type="component" value="Unassembled WGS sequence"/>
</dbReference>
<feature type="transmembrane region" description="Helical" evidence="7">
    <location>
        <begin position="77"/>
        <end position="100"/>
    </location>
</feature>